<keyword evidence="4" id="KW-1185">Reference proteome</keyword>
<feature type="domain" description="Endonuclease GajA/Old nuclease/RecF-like AAA" evidence="1">
    <location>
        <begin position="1"/>
        <end position="78"/>
    </location>
</feature>
<dbReference type="PATRIC" id="fig|1121326.3.peg.6148"/>
<evidence type="ECO:0000313" key="4">
    <source>
        <dbReference type="Proteomes" id="UP000076603"/>
    </source>
</evidence>
<dbReference type="Pfam" id="PF20469">
    <property type="entry name" value="OLD-like_TOPRIM"/>
    <property type="match status" value="1"/>
</dbReference>
<dbReference type="OrthoDB" id="308933at2"/>
<dbReference type="Proteomes" id="UP000076603">
    <property type="component" value="Unassembled WGS sequence"/>
</dbReference>
<reference evidence="3 4" key="1">
    <citation type="submission" date="2016-04" db="EMBL/GenBank/DDBJ databases">
        <title>Genome sequence of Clostridium magnum DSM 2767.</title>
        <authorList>
            <person name="Poehlein A."/>
            <person name="Uhlig R."/>
            <person name="Fischer R."/>
            <person name="Bahl H."/>
            <person name="Daniel R."/>
        </authorList>
    </citation>
    <scope>NUCLEOTIDE SEQUENCE [LARGE SCALE GENOMIC DNA]</scope>
    <source>
        <strain evidence="3 4">DSM 2767</strain>
    </source>
</reference>
<dbReference type="STRING" id="1121326.CLMAG_60840"/>
<dbReference type="PANTHER" id="PTHR43581">
    <property type="entry name" value="ATP/GTP PHOSPHATASE"/>
    <property type="match status" value="1"/>
</dbReference>
<dbReference type="Gene3D" id="3.40.50.300">
    <property type="entry name" value="P-loop containing nucleotide triphosphate hydrolases"/>
    <property type="match status" value="1"/>
</dbReference>
<dbReference type="CDD" id="cd01026">
    <property type="entry name" value="TOPRIM_OLD"/>
    <property type="match status" value="1"/>
</dbReference>
<gene>
    <name evidence="3" type="primary">recF_4</name>
    <name evidence="3" type="ORF">CLMAG_60840</name>
</gene>
<proteinExistence type="predicted"/>
<dbReference type="RefSeq" id="WP_066630831.1">
    <property type="nucleotide sequence ID" value="NZ_FQXL01000037.1"/>
</dbReference>
<dbReference type="InterPro" id="IPR041685">
    <property type="entry name" value="AAA_GajA/Old/RecF-like"/>
</dbReference>
<dbReference type="AlphaFoldDB" id="A0A162QJ88"/>
<dbReference type="InterPro" id="IPR051396">
    <property type="entry name" value="Bact_Antivir_Def_Nuclease"/>
</dbReference>
<dbReference type="PANTHER" id="PTHR43581:SF4">
    <property type="entry name" value="ATP_GTP PHOSPHATASE"/>
    <property type="match status" value="1"/>
</dbReference>
<comment type="caution">
    <text evidence="3">The sequence shown here is derived from an EMBL/GenBank/DDBJ whole genome shotgun (WGS) entry which is preliminary data.</text>
</comment>
<feature type="domain" description="OLD protein-like TOPRIM" evidence="2">
    <location>
        <begin position="385"/>
        <end position="450"/>
    </location>
</feature>
<dbReference type="SUPFAM" id="SSF52540">
    <property type="entry name" value="P-loop containing nucleoside triphosphate hydrolases"/>
    <property type="match status" value="1"/>
</dbReference>
<dbReference type="InterPro" id="IPR027417">
    <property type="entry name" value="P-loop_NTPase"/>
</dbReference>
<dbReference type="EMBL" id="LWAE01000016">
    <property type="protein sequence ID" value="KZL88591.1"/>
    <property type="molecule type" value="Genomic_DNA"/>
</dbReference>
<evidence type="ECO:0000259" key="2">
    <source>
        <dbReference type="Pfam" id="PF20469"/>
    </source>
</evidence>
<evidence type="ECO:0000313" key="3">
    <source>
        <dbReference type="EMBL" id="KZL88591.1"/>
    </source>
</evidence>
<evidence type="ECO:0000259" key="1">
    <source>
        <dbReference type="Pfam" id="PF13175"/>
    </source>
</evidence>
<sequence length="575" mass="66111">MHISEIREINNYRNLSGKQMSFDRKLNFIIGENNIGKTNILELINVIFAIGKFDENDFFNILDPIEVKVTLKYDDSELGFFENNFDIEDEHAITIVARQDSVDQRIEYYHDTPTKPVISVSVIKKLNILYYYAQRMPSKEVDFRKTQGSGKVLNYLIQHSLEQSGIEEKDIIKKTKLSGIVKGVNKRIESLNSITGDYVNAYINESADKIISRILELGDQNGRALNSLGEGIQYAFNILLQIIEIIYSVKSTRKPEDFVDRLIENEDGEKLFPLFIVLDEPEIHQHPYRQRSLIKKIQDLVNNGNMIFLELLKVLFDIDGLTGQIFIATHSPNILLNDYKQFIRVYKPIGTTNNSLEIISGNKIILDDKLYKHLLRSFLYLKEAMFSKCIVFVEGDTENGAIPVFARRMGLDLDEKNIGVVKLDGADSVENCMKLCNKFSIKTIAVIDKDKKNKYSHLPDIYFTRENDFEEDVYSNFKLDDYLKYNKNMGMINGFIGILKRHGITFDVQSFKSDPSTCVINDVLQKDIMKEIRTNELAKLKGTKNASKSIMLAEHVTVIPTSFQRVIKILEKEVK</sequence>
<feature type="domain" description="Endonuclease GajA/Old nuclease/RecF-like AAA" evidence="1">
    <location>
        <begin position="121"/>
        <end position="334"/>
    </location>
</feature>
<dbReference type="Pfam" id="PF13175">
    <property type="entry name" value="AAA_15"/>
    <property type="match status" value="2"/>
</dbReference>
<accession>A0A162QJ88</accession>
<name>A0A162QJ88_9CLOT</name>
<protein>
    <submittedName>
        <fullName evidence="3">DNA replication and repair protein RecF</fullName>
    </submittedName>
</protein>
<organism evidence="3 4">
    <name type="scientific">Clostridium magnum DSM 2767</name>
    <dbReference type="NCBI Taxonomy" id="1121326"/>
    <lineage>
        <taxon>Bacteria</taxon>
        <taxon>Bacillati</taxon>
        <taxon>Bacillota</taxon>
        <taxon>Clostridia</taxon>
        <taxon>Eubacteriales</taxon>
        <taxon>Clostridiaceae</taxon>
        <taxon>Clostridium</taxon>
    </lineage>
</organism>
<dbReference type="InterPro" id="IPR034139">
    <property type="entry name" value="TOPRIM_OLD"/>
</dbReference>